<protein>
    <submittedName>
        <fullName evidence="1">Uncharacterized protein</fullName>
    </submittedName>
</protein>
<name>A0A5E4Q7Q8_9NEOP</name>
<keyword evidence="2" id="KW-1185">Reference proteome</keyword>
<organism evidence="1 2">
    <name type="scientific">Leptidea sinapis</name>
    <dbReference type="NCBI Taxonomy" id="189913"/>
    <lineage>
        <taxon>Eukaryota</taxon>
        <taxon>Metazoa</taxon>
        <taxon>Ecdysozoa</taxon>
        <taxon>Arthropoda</taxon>
        <taxon>Hexapoda</taxon>
        <taxon>Insecta</taxon>
        <taxon>Pterygota</taxon>
        <taxon>Neoptera</taxon>
        <taxon>Endopterygota</taxon>
        <taxon>Lepidoptera</taxon>
        <taxon>Glossata</taxon>
        <taxon>Ditrysia</taxon>
        <taxon>Papilionoidea</taxon>
        <taxon>Pieridae</taxon>
        <taxon>Dismorphiinae</taxon>
        <taxon>Leptidea</taxon>
    </lineage>
</organism>
<sequence length="130" mass="15408">MSVNNLSYIVGNWHSKDCLRFSQECHLATFYNIQYLNIGCLHYFDDYCSYFDIIITNELNVALTPPLTVAFLIKLKRLIFCDDILLFSNRNNFLYTIVWLFENSSRVMSMYPKIKFNIILLISRQNILNN</sequence>
<dbReference type="Proteomes" id="UP000324832">
    <property type="component" value="Unassembled WGS sequence"/>
</dbReference>
<proteinExistence type="predicted"/>
<dbReference type="AlphaFoldDB" id="A0A5E4Q7Q8"/>
<evidence type="ECO:0000313" key="1">
    <source>
        <dbReference type="EMBL" id="VVC93592.1"/>
    </source>
</evidence>
<accession>A0A5E4Q7Q8</accession>
<gene>
    <name evidence="1" type="ORF">LSINAPIS_LOCUS5746</name>
</gene>
<evidence type="ECO:0000313" key="2">
    <source>
        <dbReference type="Proteomes" id="UP000324832"/>
    </source>
</evidence>
<dbReference type="EMBL" id="FZQP02001682">
    <property type="protein sequence ID" value="VVC93592.1"/>
    <property type="molecule type" value="Genomic_DNA"/>
</dbReference>
<reference evidence="1 2" key="1">
    <citation type="submission" date="2017-07" db="EMBL/GenBank/DDBJ databases">
        <authorList>
            <person name="Talla V."/>
            <person name="Backstrom N."/>
        </authorList>
    </citation>
    <scope>NUCLEOTIDE SEQUENCE [LARGE SCALE GENOMIC DNA]</scope>
</reference>